<protein>
    <submittedName>
        <fullName evidence="3">Aa_trans domain-containing protein</fullName>
    </submittedName>
</protein>
<dbReference type="AlphaFoldDB" id="A0A1I8AIP4"/>
<organism evidence="2 3">
    <name type="scientific">Steinernema glaseri</name>
    <dbReference type="NCBI Taxonomy" id="37863"/>
    <lineage>
        <taxon>Eukaryota</taxon>
        <taxon>Metazoa</taxon>
        <taxon>Ecdysozoa</taxon>
        <taxon>Nematoda</taxon>
        <taxon>Chromadorea</taxon>
        <taxon>Rhabditida</taxon>
        <taxon>Tylenchina</taxon>
        <taxon>Panagrolaimomorpha</taxon>
        <taxon>Strongyloidoidea</taxon>
        <taxon>Steinernematidae</taxon>
        <taxon>Steinernema</taxon>
    </lineage>
</organism>
<evidence type="ECO:0000256" key="1">
    <source>
        <dbReference type="SAM" id="Phobius"/>
    </source>
</evidence>
<feature type="transmembrane region" description="Helical" evidence="1">
    <location>
        <begin position="29"/>
        <end position="50"/>
    </location>
</feature>
<feature type="transmembrane region" description="Helical" evidence="1">
    <location>
        <begin position="62"/>
        <end position="81"/>
    </location>
</feature>
<keyword evidence="1" id="KW-0812">Transmembrane</keyword>
<reference evidence="3" key="1">
    <citation type="submission" date="2016-11" db="UniProtKB">
        <authorList>
            <consortium name="WormBaseParasite"/>
        </authorList>
    </citation>
    <scope>IDENTIFICATION</scope>
</reference>
<dbReference type="Proteomes" id="UP000095287">
    <property type="component" value="Unplaced"/>
</dbReference>
<evidence type="ECO:0000313" key="2">
    <source>
        <dbReference type="Proteomes" id="UP000095287"/>
    </source>
</evidence>
<keyword evidence="1" id="KW-0472">Membrane</keyword>
<accession>A0A1I8AIP4</accession>
<sequence length="115" mass="13227">MNDEDVESGFYKDTLSFERNVQHAFLRKVFGIVLVQLLTTAGVSAAFRYLPQFDEALLEKQWFLLVCFAFVMLLIFPLIYFKKAVPINYILLQLFTLSYSVLVASVGLLGNSHYF</sequence>
<keyword evidence="1" id="KW-1133">Transmembrane helix</keyword>
<keyword evidence="2" id="KW-1185">Reference proteome</keyword>
<dbReference type="WBParaSite" id="L893_g6365.t1">
    <property type="protein sequence ID" value="L893_g6365.t1"/>
    <property type="gene ID" value="L893_g6365"/>
</dbReference>
<feature type="transmembrane region" description="Helical" evidence="1">
    <location>
        <begin position="87"/>
        <end position="109"/>
    </location>
</feature>
<proteinExistence type="predicted"/>
<evidence type="ECO:0000313" key="3">
    <source>
        <dbReference type="WBParaSite" id="L893_g6365.t1"/>
    </source>
</evidence>
<name>A0A1I8AIP4_9BILA</name>